<feature type="active site" evidence="5">
    <location>
        <position position="424"/>
    </location>
</feature>
<dbReference type="NCBIfam" id="TIGR00479">
    <property type="entry name" value="rumA"/>
    <property type="match status" value="1"/>
</dbReference>
<dbReference type="Pfam" id="PF01938">
    <property type="entry name" value="TRAM"/>
    <property type="match status" value="1"/>
</dbReference>
<keyword evidence="9" id="KW-1185">Reference proteome</keyword>
<dbReference type="Pfam" id="PF05958">
    <property type="entry name" value="tRNA_U5-meth_tr"/>
    <property type="match status" value="1"/>
</dbReference>
<dbReference type="PROSITE" id="PS51687">
    <property type="entry name" value="SAM_MT_RNA_M5U"/>
    <property type="match status" value="1"/>
</dbReference>
<feature type="active site" description="Nucleophile" evidence="4">
    <location>
        <position position="424"/>
    </location>
</feature>
<feature type="binding site" evidence="4">
    <location>
        <position position="299"/>
    </location>
    <ligand>
        <name>S-adenosyl-L-methionine</name>
        <dbReference type="ChEBI" id="CHEBI:59789"/>
    </ligand>
</feature>
<dbReference type="PANTHER" id="PTHR11061:SF30">
    <property type="entry name" value="TRNA (URACIL(54)-C(5))-METHYLTRANSFERASE"/>
    <property type="match status" value="1"/>
</dbReference>
<evidence type="ECO:0000256" key="5">
    <source>
        <dbReference type="PROSITE-ProRule" id="PRU10015"/>
    </source>
</evidence>
<dbReference type="PROSITE" id="PS01231">
    <property type="entry name" value="TRMA_2"/>
    <property type="match status" value="1"/>
</dbReference>
<dbReference type="AlphaFoldDB" id="A0A0B5BE74"/>
<dbReference type="FunFam" id="3.40.50.150:FF:000009">
    <property type="entry name" value="23S rRNA (Uracil(1939)-C(5))-methyltransferase RlmD"/>
    <property type="match status" value="1"/>
</dbReference>
<dbReference type="KEGG" id="gpi:GPICK_08870"/>
<dbReference type="GO" id="GO:0070475">
    <property type="term" value="P:rRNA base methylation"/>
    <property type="evidence" value="ECO:0007669"/>
    <property type="project" value="TreeGrafter"/>
</dbReference>
<feature type="binding site" evidence="4">
    <location>
        <position position="349"/>
    </location>
    <ligand>
        <name>S-adenosyl-L-methionine</name>
        <dbReference type="ChEBI" id="CHEBI:59789"/>
    </ligand>
</feature>
<name>A0A0B5BE74_9BACT</name>
<evidence type="ECO:0000256" key="6">
    <source>
        <dbReference type="SAM" id="MobiDB-lite"/>
    </source>
</evidence>
<keyword evidence="1 4" id="KW-0489">Methyltransferase</keyword>
<dbReference type="PANTHER" id="PTHR11061">
    <property type="entry name" value="RNA M5U METHYLTRANSFERASE"/>
    <property type="match status" value="1"/>
</dbReference>
<dbReference type="Gene3D" id="2.40.50.1070">
    <property type="match status" value="1"/>
</dbReference>
<dbReference type="InterPro" id="IPR030391">
    <property type="entry name" value="MeTrfase_TrmA_CS"/>
</dbReference>
<dbReference type="Gene3D" id="3.40.50.150">
    <property type="entry name" value="Vaccinia Virus protein VP39"/>
    <property type="match status" value="1"/>
</dbReference>
<dbReference type="InterPro" id="IPR030390">
    <property type="entry name" value="MeTrfase_TrmA_AS"/>
</dbReference>
<dbReference type="SUPFAM" id="SSF50249">
    <property type="entry name" value="Nucleic acid-binding proteins"/>
    <property type="match status" value="1"/>
</dbReference>
<dbReference type="GO" id="GO:0070041">
    <property type="term" value="F:rRNA (uridine-C5-)-methyltransferase activity"/>
    <property type="evidence" value="ECO:0007669"/>
    <property type="project" value="TreeGrafter"/>
</dbReference>
<evidence type="ECO:0000313" key="8">
    <source>
        <dbReference type="EMBL" id="AJE03449.1"/>
    </source>
</evidence>
<dbReference type="RefSeq" id="WP_039742338.1">
    <property type="nucleotide sequence ID" value="NZ_CP009788.1"/>
</dbReference>
<feature type="binding site" evidence="4">
    <location>
        <position position="328"/>
    </location>
    <ligand>
        <name>S-adenosyl-L-methionine</name>
        <dbReference type="ChEBI" id="CHEBI:59789"/>
    </ligand>
</feature>
<protein>
    <submittedName>
        <fullName evidence="8">RNA methyltransferase</fullName>
    </submittedName>
</protein>
<dbReference type="EMBL" id="CP009788">
    <property type="protein sequence ID" value="AJE03449.1"/>
    <property type="molecule type" value="Genomic_DNA"/>
</dbReference>
<reference evidence="8 9" key="1">
    <citation type="journal article" date="2015" name="Genome Announc.">
        <title>Complete Genome of Geobacter pickeringii G13T, a Metal-Reducing Isolate from Sedimentary Kaolin Deposits.</title>
        <authorList>
            <person name="Badalamenti J.P."/>
            <person name="Bond D.R."/>
        </authorList>
    </citation>
    <scope>NUCLEOTIDE SEQUENCE [LARGE SCALE GENOMIC DNA]</scope>
    <source>
        <strain evidence="8 9">G13</strain>
    </source>
</reference>
<dbReference type="SUPFAM" id="SSF53335">
    <property type="entry name" value="S-adenosyl-L-methionine-dependent methyltransferases"/>
    <property type="match status" value="1"/>
</dbReference>
<dbReference type="OrthoDB" id="9804590at2"/>
<dbReference type="FunFam" id="2.40.50.1070:FF:000003">
    <property type="entry name" value="23S rRNA (Uracil-5-)-methyltransferase RumA"/>
    <property type="match status" value="1"/>
</dbReference>
<dbReference type="PROSITE" id="PS50926">
    <property type="entry name" value="TRAM"/>
    <property type="match status" value="1"/>
</dbReference>
<dbReference type="STRING" id="345632.GPICK_08870"/>
<dbReference type="PROSITE" id="PS01230">
    <property type="entry name" value="TRMA_1"/>
    <property type="match status" value="1"/>
</dbReference>
<dbReference type="Gene3D" id="2.40.50.140">
    <property type="entry name" value="Nucleic acid-binding proteins"/>
    <property type="match status" value="1"/>
</dbReference>
<dbReference type="InterPro" id="IPR002792">
    <property type="entry name" value="TRAM_dom"/>
</dbReference>
<dbReference type="CDD" id="cd02440">
    <property type="entry name" value="AdoMet_MTases"/>
    <property type="match status" value="1"/>
</dbReference>
<feature type="binding site" evidence="4">
    <location>
        <position position="397"/>
    </location>
    <ligand>
        <name>S-adenosyl-L-methionine</name>
        <dbReference type="ChEBI" id="CHEBI:59789"/>
    </ligand>
</feature>
<evidence type="ECO:0000313" key="9">
    <source>
        <dbReference type="Proteomes" id="UP000057609"/>
    </source>
</evidence>
<evidence type="ECO:0000256" key="2">
    <source>
        <dbReference type="ARBA" id="ARBA00022679"/>
    </source>
</evidence>
<sequence length="495" mass="54900">MKKTVRSRKEEKPAKQLKKGDIIDVSVSGLNEDGLTTATHEGIRLFVSGALPGEGVRVRITHAGRREMTGEVINVLQPSAERLAEPPCRRAGFCDGCPLIAMQYPSQLAWKRSYVEQTLHARRSLKQVPVHAVLPSPRPLHYRNSAKLAVAGTFRSPVVGIYRRNSHDVLDIDDCPLHHPLINRIVAAVKEGIKKGKVPVYSPRTGSGILRYLVIRVSERHERAMVVFVTARRSFNEIHHLTKHLRQTVPEVEVAVQNVNASEGNVILGHHDHYISKDHAIIEELGDIRFSISPRSFFQINSGSARIIYDKVREWSALSGNESVVDLYCGIGGISLYLAGQAREVHGIEFVDAAVADAEKNARLNRIDNCTFEAGDAAELLEELHEEGTPIDLLVLNPPRKGCDRRVLETAAAIGSQKIIYVSCSPLTLARDLEILAELGYRTREVQPVDMFPQTPHIESVALIVKEPLEQGKTRTPRPRTTSSTTPHRKKKGAA</sequence>
<dbReference type="InterPro" id="IPR029063">
    <property type="entry name" value="SAM-dependent_MTases_sf"/>
</dbReference>
<dbReference type="Proteomes" id="UP000057609">
    <property type="component" value="Chromosome"/>
</dbReference>
<feature type="domain" description="TRAM" evidence="7">
    <location>
        <begin position="16"/>
        <end position="74"/>
    </location>
</feature>
<gene>
    <name evidence="8" type="ORF">GPICK_08870</name>
</gene>
<evidence type="ECO:0000256" key="1">
    <source>
        <dbReference type="ARBA" id="ARBA00022603"/>
    </source>
</evidence>
<keyword evidence="3 4" id="KW-0949">S-adenosyl-L-methionine</keyword>
<feature type="region of interest" description="Disordered" evidence="6">
    <location>
        <begin position="466"/>
        <end position="495"/>
    </location>
</feature>
<dbReference type="InterPro" id="IPR012340">
    <property type="entry name" value="NA-bd_OB-fold"/>
</dbReference>
<dbReference type="HOGENOM" id="CLU_014689_7_0_7"/>
<proteinExistence type="inferred from homology"/>
<keyword evidence="2 4" id="KW-0808">Transferase</keyword>
<evidence type="ECO:0000256" key="3">
    <source>
        <dbReference type="ARBA" id="ARBA00022691"/>
    </source>
</evidence>
<organism evidence="8 9">
    <name type="scientific">Geobacter pickeringii</name>
    <dbReference type="NCBI Taxonomy" id="345632"/>
    <lineage>
        <taxon>Bacteria</taxon>
        <taxon>Pseudomonadati</taxon>
        <taxon>Thermodesulfobacteriota</taxon>
        <taxon>Desulfuromonadia</taxon>
        <taxon>Geobacterales</taxon>
        <taxon>Geobacteraceae</taxon>
        <taxon>Geobacter</taxon>
    </lineage>
</organism>
<evidence type="ECO:0000259" key="7">
    <source>
        <dbReference type="PROSITE" id="PS50926"/>
    </source>
</evidence>
<comment type="similarity">
    <text evidence="4">Belongs to the class I-like SAM-binding methyltransferase superfamily. RNA M5U methyltransferase family.</text>
</comment>
<accession>A0A0B5BE74</accession>
<evidence type="ECO:0000256" key="4">
    <source>
        <dbReference type="PROSITE-ProRule" id="PRU01024"/>
    </source>
</evidence>
<dbReference type="InterPro" id="IPR010280">
    <property type="entry name" value="U5_MeTrfase_fam"/>
</dbReference>